<protein>
    <recommendedName>
        <fullName evidence="3">DUF6377 domain-containing protein</fullName>
    </recommendedName>
</protein>
<keyword evidence="1" id="KW-0175">Coiled coil</keyword>
<feature type="coiled-coil region" evidence="1">
    <location>
        <begin position="346"/>
        <end position="387"/>
    </location>
</feature>
<reference evidence="4 5" key="1">
    <citation type="submission" date="2020-04" db="EMBL/GenBank/DDBJ databases">
        <title>Hymenobacter polaris sp. nov., isolated from Arctic soil.</title>
        <authorList>
            <person name="Dahal R.H."/>
        </authorList>
    </citation>
    <scope>NUCLEOTIDE SEQUENCE [LARGE SCALE GENOMIC DNA]</scope>
    <source>
        <strain evidence="4 5">RP-2-7</strain>
    </source>
</reference>
<dbReference type="Proteomes" id="UP000559626">
    <property type="component" value="Unassembled WGS sequence"/>
</dbReference>
<evidence type="ECO:0000256" key="2">
    <source>
        <dbReference type="SAM" id="Phobius"/>
    </source>
</evidence>
<evidence type="ECO:0000313" key="5">
    <source>
        <dbReference type="Proteomes" id="UP000559626"/>
    </source>
</evidence>
<keyword evidence="5" id="KW-1185">Reference proteome</keyword>
<proteinExistence type="predicted"/>
<keyword evidence="2" id="KW-1133">Transmembrane helix</keyword>
<organism evidence="4 5">
    <name type="scientific">Hymenobacter polaris</name>
    <dbReference type="NCBI Taxonomy" id="2682546"/>
    <lineage>
        <taxon>Bacteria</taxon>
        <taxon>Pseudomonadati</taxon>
        <taxon>Bacteroidota</taxon>
        <taxon>Cytophagia</taxon>
        <taxon>Cytophagales</taxon>
        <taxon>Hymenobacteraceae</taxon>
        <taxon>Hymenobacter</taxon>
    </lineage>
</organism>
<feature type="transmembrane region" description="Helical" evidence="2">
    <location>
        <begin position="314"/>
        <end position="334"/>
    </location>
</feature>
<dbReference type="RefSeq" id="WP_169533299.1">
    <property type="nucleotide sequence ID" value="NZ_JABBGH010000003.1"/>
</dbReference>
<evidence type="ECO:0000256" key="1">
    <source>
        <dbReference type="SAM" id="Coils"/>
    </source>
</evidence>
<accession>A0A7Y0AHT1</accession>
<evidence type="ECO:0000259" key="3">
    <source>
        <dbReference type="Pfam" id="PF19904"/>
    </source>
</evidence>
<evidence type="ECO:0000313" key="4">
    <source>
        <dbReference type="EMBL" id="NML67646.1"/>
    </source>
</evidence>
<feature type="domain" description="DUF6377" evidence="3">
    <location>
        <begin position="239"/>
        <end position="499"/>
    </location>
</feature>
<name>A0A7Y0AHT1_9BACT</name>
<keyword evidence="2" id="KW-0812">Transmembrane</keyword>
<dbReference type="InterPro" id="IPR045957">
    <property type="entry name" value="DUF6377"/>
</dbReference>
<dbReference type="AlphaFoldDB" id="A0A7Y0AHT1"/>
<dbReference type="EMBL" id="JABBGH010000003">
    <property type="protein sequence ID" value="NML67646.1"/>
    <property type="molecule type" value="Genomic_DNA"/>
</dbReference>
<gene>
    <name evidence="4" type="ORF">HHL22_20795</name>
</gene>
<comment type="caution">
    <text evidence="4">The sequence shown here is derived from an EMBL/GenBank/DDBJ whole genome shotgun (WGS) entry which is preliminary data.</text>
</comment>
<dbReference type="Pfam" id="PF19904">
    <property type="entry name" value="DUF6377"/>
    <property type="match status" value="1"/>
</dbReference>
<sequence>MSFDAKTDSLLLVLDQTLAHQASFDRQRLDRLATLTAEFHSPEADNNARFHLALLIHQEYKTFKYDSAFAYAQQMGLLARRLRSPDKLQLARMKLAFTLRSAGLFKECFDTLQAIRPRQLAARNRAEYYELCSMTYAELADFAIDTNFQRFYVVKSQAYADSAAQYYPPGSEAYLALQLFKAKQRGDLRAGQQAYALLVQLPLAPHAVALYTSGLSKLYDEAGQRDIARQLMLRAAIGDLESATKEGIALFRISDFCYQQGDLQRAYYYITEARKMATFFKARQRLVQMSRLTARIDGQKINIVESQRQQAKHYALAIGVLAALLLAFAFIIYVQLQRLKKAGRLLTATNQELHETNQQQQSLNARQQELNQQLQTLNQGLNEANHIKEEYIGYYFSNTSRYLDKLEALQKKMSTLLATKQLNAAQQLVKAIDIKAERAELFKGFDTVFIHLFPNFVREFNALFSEPDRIQLADDNLLTTELRIFALIRLGVSDSEQISRILGYSIHTVYAYKTRVKNRSFLPNEAFEARVLAIQAA</sequence>
<keyword evidence="2" id="KW-0472">Membrane</keyword>